<dbReference type="Gene3D" id="3.30.70.20">
    <property type="match status" value="1"/>
</dbReference>
<comment type="cofactor">
    <cofactor evidence="1">
        <name>[3Fe-4S] cluster</name>
        <dbReference type="ChEBI" id="CHEBI:21137"/>
    </cofactor>
</comment>
<evidence type="ECO:0000256" key="3">
    <source>
        <dbReference type="ARBA" id="ARBA00022723"/>
    </source>
</evidence>
<keyword evidence="4 8" id="KW-0249">Electron transport</keyword>
<comment type="caution">
    <text evidence="10">The sequence shown here is derived from an EMBL/GenBank/DDBJ whole genome shotgun (WGS) entry which is preliminary data.</text>
</comment>
<reference evidence="10 11" key="1">
    <citation type="submission" date="2020-04" db="EMBL/GenBank/DDBJ databases">
        <title>Novel species.</title>
        <authorList>
            <person name="Teo W.F.A."/>
            <person name="Lipun K."/>
            <person name="Srisuk N."/>
            <person name="Duangmal K."/>
        </authorList>
    </citation>
    <scope>NUCLEOTIDE SEQUENCE [LARGE SCALE GENOMIC DNA]</scope>
    <source>
        <strain evidence="10 11">K13G38</strain>
    </source>
</reference>
<accession>A0ABX1J6M4</accession>
<evidence type="ECO:0000256" key="6">
    <source>
        <dbReference type="ARBA" id="ARBA00023014"/>
    </source>
</evidence>
<dbReference type="InterPro" id="IPR017896">
    <property type="entry name" value="4Fe4S_Fe-S-bd"/>
</dbReference>
<feature type="domain" description="4Fe-4S ferredoxin-type" evidence="9">
    <location>
        <begin position="3"/>
        <end position="31"/>
    </location>
</feature>
<evidence type="ECO:0000256" key="1">
    <source>
        <dbReference type="ARBA" id="ARBA00001927"/>
    </source>
</evidence>
<evidence type="ECO:0000256" key="7">
    <source>
        <dbReference type="ARBA" id="ARBA00023291"/>
    </source>
</evidence>
<dbReference type="PANTHER" id="PTHR36923">
    <property type="entry name" value="FERREDOXIN"/>
    <property type="match status" value="1"/>
</dbReference>
<evidence type="ECO:0000259" key="9">
    <source>
        <dbReference type="PROSITE" id="PS51379"/>
    </source>
</evidence>
<dbReference type="InterPro" id="IPR051269">
    <property type="entry name" value="Fe-S_cluster_ET"/>
</dbReference>
<keyword evidence="7" id="KW-0003">3Fe-4S</keyword>
<protein>
    <recommendedName>
        <fullName evidence="8">Ferredoxin</fullName>
    </recommendedName>
</protein>
<evidence type="ECO:0000256" key="4">
    <source>
        <dbReference type="ARBA" id="ARBA00022982"/>
    </source>
</evidence>
<evidence type="ECO:0000313" key="11">
    <source>
        <dbReference type="Proteomes" id="UP000715441"/>
    </source>
</evidence>
<dbReference type="PANTHER" id="PTHR36923:SF3">
    <property type="entry name" value="FERREDOXIN"/>
    <property type="match status" value="1"/>
</dbReference>
<organism evidence="10 11">
    <name type="scientific">Amycolatopsis acididurans</name>
    <dbReference type="NCBI Taxonomy" id="2724524"/>
    <lineage>
        <taxon>Bacteria</taxon>
        <taxon>Bacillati</taxon>
        <taxon>Actinomycetota</taxon>
        <taxon>Actinomycetes</taxon>
        <taxon>Pseudonocardiales</taxon>
        <taxon>Pseudonocardiaceae</taxon>
        <taxon>Amycolatopsis</taxon>
    </lineage>
</organism>
<dbReference type="Pfam" id="PF13370">
    <property type="entry name" value="Fer4_13"/>
    <property type="match status" value="1"/>
</dbReference>
<dbReference type="SUPFAM" id="SSF54862">
    <property type="entry name" value="4Fe-4S ferredoxins"/>
    <property type="match status" value="1"/>
</dbReference>
<evidence type="ECO:0000256" key="2">
    <source>
        <dbReference type="ARBA" id="ARBA00022448"/>
    </source>
</evidence>
<proteinExistence type="predicted"/>
<evidence type="ECO:0000313" key="10">
    <source>
        <dbReference type="EMBL" id="NKQ53995.1"/>
    </source>
</evidence>
<evidence type="ECO:0000256" key="5">
    <source>
        <dbReference type="ARBA" id="ARBA00023004"/>
    </source>
</evidence>
<gene>
    <name evidence="10" type="ORF">HFP15_13995</name>
</gene>
<dbReference type="Proteomes" id="UP000715441">
    <property type="component" value="Unassembled WGS sequence"/>
</dbReference>
<keyword evidence="5 8" id="KW-0408">Iron</keyword>
<sequence>MDGRPAVDREACLGTGMCVVYAPNTFAHDDESKAVVADPAGDPAEVISTAVEACPMGALSLVADETGA</sequence>
<evidence type="ECO:0000256" key="8">
    <source>
        <dbReference type="RuleBase" id="RU368020"/>
    </source>
</evidence>
<keyword evidence="11" id="KW-1185">Reference proteome</keyword>
<dbReference type="RefSeq" id="WP_168515465.1">
    <property type="nucleotide sequence ID" value="NZ_JAAXLS010000007.1"/>
</dbReference>
<keyword evidence="2 8" id="KW-0813">Transport</keyword>
<keyword evidence="6 8" id="KW-0411">Iron-sulfur</keyword>
<comment type="function">
    <text evidence="8">Ferredoxins are iron-sulfur proteins that transfer electrons in a wide variety of metabolic reactions.</text>
</comment>
<dbReference type="PRINTS" id="PR00352">
    <property type="entry name" value="3FE4SFRDOXIN"/>
</dbReference>
<keyword evidence="3 8" id="KW-0479">Metal-binding</keyword>
<dbReference type="PROSITE" id="PS51379">
    <property type="entry name" value="4FE4S_FER_2"/>
    <property type="match status" value="1"/>
</dbReference>
<name>A0ABX1J6M4_9PSEU</name>
<dbReference type="InterPro" id="IPR001080">
    <property type="entry name" value="3Fe4S_ferredoxin"/>
</dbReference>
<dbReference type="EMBL" id="JAAXLS010000007">
    <property type="protein sequence ID" value="NKQ53995.1"/>
    <property type="molecule type" value="Genomic_DNA"/>
</dbReference>